<dbReference type="InterPro" id="IPR019887">
    <property type="entry name" value="Tscrpt_reg_AsnC/Lrp_C"/>
</dbReference>
<accession>A0A2W5SL17</accession>
<evidence type="ECO:0000256" key="2">
    <source>
        <dbReference type="ARBA" id="ARBA00023125"/>
    </source>
</evidence>
<dbReference type="InterPro" id="IPR036390">
    <property type="entry name" value="WH_DNA-bd_sf"/>
</dbReference>
<dbReference type="Proteomes" id="UP000248975">
    <property type="component" value="Unassembled WGS sequence"/>
</dbReference>
<dbReference type="GO" id="GO:0005829">
    <property type="term" value="C:cytosol"/>
    <property type="evidence" value="ECO:0007669"/>
    <property type="project" value="TreeGrafter"/>
</dbReference>
<dbReference type="InterPro" id="IPR019885">
    <property type="entry name" value="Tscrpt_reg_HTH_AsnC-type_CS"/>
</dbReference>
<feature type="domain" description="HTH asnC-type" evidence="4">
    <location>
        <begin position="16"/>
        <end position="77"/>
    </location>
</feature>
<dbReference type="SMART" id="SM00344">
    <property type="entry name" value="HTH_ASNC"/>
    <property type="match status" value="1"/>
</dbReference>
<keyword evidence="3" id="KW-0804">Transcription</keyword>
<protein>
    <submittedName>
        <fullName evidence="5">Transcriptional regulator</fullName>
    </submittedName>
</protein>
<dbReference type="GO" id="GO:0006355">
    <property type="term" value="P:regulation of DNA-templated transcription"/>
    <property type="evidence" value="ECO:0007669"/>
    <property type="project" value="UniProtKB-ARBA"/>
</dbReference>
<evidence type="ECO:0000259" key="4">
    <source>
        <dbReference type="PROSITE" id="PS50956"/>
    </source>
</evidence>
<dbReference type="PANTHER" id="PTHR30154:SF17">
    <property type="entry name" value="DNA-BINDING TRANSCRIPTIONAL ACTIVATOR DECR"/>
    <property type="match status" value="1"/>
</dbReference>
<dbReference type="AlphaFoldDB" id="A0A2W5SL17"/>
<dbReference type="PROSITE" id="PS00519">
    <property type="entry name" value="HTH_ASNC_1"/>
    <property type="match status" value="1"/>
</dbReference>
<dbReference type="InterPro" id="IPR019888">
    <property type="entry name" value="Tscrpt_reg_AsnC-like"/>
</dbReference>
<dbReference type="InterPro" id="IPR011991">
    <property type="entry name" value="ArsR-like_HTH"/>
</dbReference>
<dbReference type="SUPFAM" id="SSF46785">
    <property type="entry name" value="Winged helix' DNA-binding domain"/>
    <property type="match status" value="1"/>
</dbReference>
<dbReference type="Gene3D" id="1.10.10.10">
    <property type="entry name" value="Winged helix-like DNA-binding domain superfamily/Winged helix DNA-binding domain"/>
    <property type="match status" value="1"/>
</dbReference>
<evidence type="ECO:0000313" key="6">
    <source>
        <dbReference type="Proteomes" id="UP000248975"/>
    </source>
</evidence>
<dbReference type="PANTHER" id="PTHR30154">
    <property type="entry name" value="LEUCINE-RESPONSIVE REGULATORY PROTEIN"/>
    <property type="match status" value="1"/>
</dbReference>
<dbReference type="CDD" id="cd00090">
    <property type="entry name" value="HTH_ARSR"/>
    <property type="match status" value="1"/>
</dbReference>
<dbReference type="Pfam" id="PF01037">
    <property type="entry name" value="AsnC_trans_reg"/>
    <property type="match status" value="1"/>
</dbReference>
<evidence type="ECO:0000256" key="3">
    <source>
        <dbReference type="ARBA" id="ARBA00023163"/>
    </source>
</evidence>
<dbReference type="InterPro" id="IPR011008">
    <property type="entry name" value="Dimeric_a/b-barrel"/>
</dbReference>
<dbReference type="Pfam" id="PF13404">
    <property type="entry name" value="HTH_AsnC-type"/>
    <property type="match status" value="1"/>
</dbReference>
<dbReference type="InterPro" id="IPR000485">
    <property type="entry name" value="AsnC-type_HTH_dom"/>
</dbReference>
<keyword evidence="1" id="KW-0805">Transcription regulation</keyword>
<evidence type="ECO:0000313" key="5">
    <source>
        <dbReference type="EMBL" id="PZR00315.1"/>
    </source>
</evidence>
<keyword evidence="2" id="KW-0238">DNA-binding</keyword>
<reference evidence="5 6" key="1">
    <citation type="submission" date="2017-08" db="EMBL/GenBank/DDBJ databases">
        <title>Infants hospitalized years apart are colonized by the same room-sourced microbial strains.</title>
        <authorList>
            <person name="Brooks B."/>
            <person name="Olm M.R."/>
            <person name="Firek B.A."/>
            <person name="Baker R."/>
            <person name="Thomas B.C."/>
            <person name="Morowitz M.J."/>
            <person name="Banfield J.F."/>
        </authorList>
    </citation>
    <scope>NUCLEOTIDE SEQUENCE [LARGE SCALE GENOMIC DNA]</scope>
    <source>
        <strain evidence="5">S2_003_000_R2_11</strain>
    </source>
</reference>
<comment type="caution">
    <text evidence="5">The sequence shown here is derived from an EMBL/GenBank/DDBJ whole genome shotgun (WGS) entry which is preliminary data.</text>
</comment>
<dbReference type="GO" id="GO:0043565">
    <property type="term" value="F:sequence-specific DNA binding"/>
    <property type="evidence" value="ECO:0007669"/>
    <property type="project" value="InterPro"/>
</dbReference>
<proteinExistence type="predicted"/>
<sequence length="169" mass="19256">MQVSLQAEKPKRSGPMDRIDRKILHELQADATLPIAQLAERVGLSQTPCWKRVQKLEEQGVILGRVALVDPQKIGLDLMVFVEIEALDHSPEWRDTFSKAIASLPEVLDVFRMAGEVDYLLRVVVEDMMQFDTFYKRLTALVPLKSVTSKFTMERIKATTAYPINITDR</sequence>
<dbReference type="InterPro" id="IPR036388">
    <property type="entry name" value="WH-like_DNA-bd_sf"/>
</dbReference>
<dbReference type="PROSITE" id="PS50956">
    <property type="entry name" value="HTH_ASNC_2"/>
    <property type="match status" value="1"/>
</dbReference>
<organism evidence="5 6">
    <name type="scientific">Cereibacter sphaeroides</name>
    <name type="common">Rhodobacter sphaeroides</name>
    <dbReference type="NCBI Taxonomy" id="1063"/>
    <lineage>
        <taxon>Bacteria</taxon>
        <taxon>Pseudomonadati</taxon>
        <taxon>Pseudomonadota</taxon>
        <taxon>Alphaproteobacteria</taxon>
        <taxon>Rhodobacterales</taxon>
        <taxon>Paracoccaceae</taxon>
        <taxon>Cereibacter</taxon>
    </lineage>
</organism>
<dbReference type="SUPFAM" id="SSF54909">
    <property type="entry name" value="Dimeric alpha+beta barrel"/>
    <property type="match status" value="1"/>
</dbReference>
<dbReference type="GO" id="GO:0043200">
    <property type="term" value="P:response to amino acid"/>
    <property type="evidence" value="ECO:0007669"/>
    <property type="project" value="TreeGrafter"/>
</dbReference>
<dbReference type="PRINTS" id="PR00033">
    <property type="entry name" value="HTHASNC"/>
</dbReference>
<name>A0A2W5SL17_CERSP</name>
<evidence type="ECO:0000256" key="1">
    <source>
        <dbReference type="ARBA" id="ARBA00023015"/>
    </source>
</evidence>
<gene>
    <name evidence="5" type="ORF">DI533_06985</name>
</gene>
<dbReference type="Gene3D" id="3.30.70.920">
    <property type="match status" value="1"/>
</dbReference>
<dbReference type="EMBL" id="QFQS01000001">
    <property type="protein sequence ID" value="PZR00315.1"/>
    <property type="molecule type" value="Genomic_DNA"/>
</dbReference>